<dbReference type="EMBL" id="BEXB01000031">
    <property type="protein sequence ID" value="GAY77718.1"/>
    <property type="molecule type" value="Genomic_DNA"/>
</dbReference>
<organism evidence="2 3">
    <name type="scientific">Sporolactobacillus inulinus</name>
    <dbReference type="NCBI Taxonomy" id="2078"/>
    <lineage>
        <taxon>Bacteria</taxon>
        <taxon>Bacillati</taxon>
        <taxon>Bacillota</taxon>
        <taxon>Bacilli</taxon>
        <taxon>Bacillales</taxon>
        <taxon>Sporolactobacillaceae</taxon>
        <taxon>Sporolactobacillus</taxon>
    </lineage>
</organism>
<keyword evidence="1" id="KW-0812">Transmembrane</keyword>
<evidence type="ECO:0000313" key="3">
    <source>
        <dbReference type="Proteomes" id="UP000319716"/>
    </source>
</evidence>
<reference evidence="2 3" key="1">
    <citation type="submission" date="2017-11" db="EMBL/GenBank/DDBJ databases">
        <title>Draft Genome Sequence of Sporolactobacillus inulinus NBRC 111894 Isolated from Koso, a Japanese Sugar-Vegetable Fermented Beverage.</title>
        <authorList>
            <person name="Chiou T.Y."/>
            <person name="Oshima K."/>
            <person name="Suda W."/>
            <person name="Hattori M."/>
            <person name="Takahashi T."/>
        </authorList>
    </citation>
    <scope>NUCLEOTIDE SEQUENCE [LARGE SCALE GENOMIC DNA]</scope>
    <source>
        <strain evidence="2 3">NBRC111894</strain>
    </source>
</reference>
<proteinExistence type="predicted"/>
<name>A0A4Y1ZGX3_9BACL</name>
<keyword evidence="1" id="KW-0472">Membrane</keyword>
<dbReference type="Proteomes" id="UP000319716">
    <property type="component" value="Unassembled WGS sequence"/>
</dbReference>
<accession>A0A4Y1ZGX3</accession>
<comment type="caution">
    <text evidence="2">The sequence shown here is derived from an EMBL/GenBank/DDBJ whole genome shotgun (WGS) entry which is preliminary data.</text>
</comment>
<sequence>MLCKKGKRITVIKATFLLISSASIIHYHSFLTVQDHGRKFKSSWMNIPRFANDFTM</sequence>
<dbReference type="AlphaFoldDB" id="A0A4Y1ZGX3"/>
<evidence type="ECO:0000313" key="2">
    <source>
        <dbReference type="EMBL" id="GAY77718.1"/>
    </source>
</evidence>
<gene>
    <name evidence="2" type="ORF">NBRC111894_3272</name>
</gene>
<keyword evidence="1" id="KW-1133">Transmembrane helix</keyword>
<feature type="transmembrane region" description="Helical" evidence="1">
    <location>
        <begin position="12"/>
        <end position="30"/>
    </location>
</feature>
<protein>
    <submittedName>
        <fullName evidence="2">Uncharacterized protein</fullName>
    </submittedName>
</protein>
<evidence type="ECO:0000256" key="1">
    <source>
        <dbReference type="SAM" id="Phobius"/>
    </source>
</evidence>